<name>A0ABD6SXF7_BACTU</name>
<keyword evidence="1" id="KW-0812">Transmembrane</keyword>
<evidence type="ECO:0000313" key="3">
    <source>
        <dbReference type="Proteomes" id="UP000220502"/>
    </source>
</evidence>
<protein>
    <submittedName>
        <fullName evidence="2">Uncharacterized protein</fullName>
    </submittedName>
</protein>
<comment type="caution">
    <text evidence="2">The sequence shown here is derived from an EMBL/GenBank/DDBJ whole genome shotgun (WGS) entry which is preliminary data.</text>
</comment>
<gene>
    <name evidence="2" type="ORF">CN461_20195</name>
</gene>
<evidence type="ECO:0000256" key="1">
    <source>
        <dbReference type="SAM" id="Phobius"/>
    </source>
</evidence>
<dbReference type="AlphaFoldDB" id="A0ABD6SXF7"/>
<proteinExistence type="predicted"/>
<dbReference type="Proteomes" id="UP000220502">
    <property type="component" value="Unassembled WGS sequence"/>
</dbReference>
<keyword evidence="1" id="KW-1133">Transmembrane helix</keyword>
<dbReference type="EMBL" id="NTXF01000032">
    <property type="protein sequence ID" value="PEX46860.1"/>
    <property type="molecule type" value="Genomic_DNA"/>
</dbReference>
<reference evidence="2 3" key="1">
    <citation type="submission" date="2017-09" db="EMBL/GenBank/DDBJ databases">
        <title>Large-scale bioinformatics analysis of Bacillus genomes uncovers conserved roles of natural products in bacterial physiology.</title>
        <authorList>
            <consortium name="Agbiome Team Llc"/>
            <person name="Bleich R.M."/>
            <person name="Kirk G.J."/>
            <person name="Santa Maria K.C."/>
            <person name="Allen S.E."/>
            <person name="Farag S."/>
            <person name="Shank E.A."/>
            <person name="Bowers A."/>
        </authorList>
    </citation>
    <scope>NUCLEOTIDE SEQUENCE [LARGE SCALE GENOMIC DNA]</scope>
    <source>
        <strain evidence="2 3">AFS007900</strain>
    </source>
</reference>
<keyword evidence="1" id="KW-0472">Membrane</keyword>
<feature type="transmembrane region" description="Helical" evidence="1">
    <location>
        <begin position="20"/>
        <end position="40"/>
    </location>
</feature>
<accession>A0ABD6SXF7</accession>
<organism evidence="2 3">
    <name type="scientific">Bacillus thuringiensis</name>
    <dbReference type="NCBI Taxonomy" id="1428"/>
    <lineage>
        <taxon>Bacteria</taxon>
        <taxon>Bacillati</taxon>
        <taxon>Bacillota</taxon>
        <taxon>Bacilli</taxon>
        <taxon>Bacillales</taxon>
        <taxon>Bacillaceae</taxon>
        <taxon>Bacillus</taxon>
        <taxon>Bacillus cereus group</taxon>
    </lineage>
</organism>
<sequence>MFFNNVQFENTVTSFWLSNIESYIVSMASLYIYIQVNNCFKNYFVHIRTKDSTMGLSSIIEVKPQIM</sequence>
<evidence type="ECO:0000313" key="2">
    <source>
        <dbReference type="EMBL" id="PEX46860.1"/>
    </source>
</evidence>